<reference evidence="1 2" key="1">
    <citation type="submission" date="2015-09" db="EMBL/GenBank/DDBJ databases">
        <authorList>
            <consortium name="Swine Surveillance"/>
        </authorList>
    </citation>
    <scope>NUCLEOTIDE SEQUENCE [LARGE SCALE GENOMIC DNA]</scope>
    <source>
        <strain evidence="1 2">CECT 8399</strain>
    </source>
</reference>
<evidence type="ECO:0000313" key="2">
    <source>
        <dbReference type="Proteomes" id="UP000051326"/>
    </source>
</evidence>
<dbReference type="RefSeq" id="WP_058284517.1">
    <property type="nucleotide sequence ID" value="NZ_CYSR01000003.1"/>
</dbReference>
<evidence type="ECO:0000313" key="1">
    <source>
        <dbReference type="EMBL" id="CUH98251.1"/>
    </source>
</evidence>
<dbReference type="Gene3D" id="2.160.20.80">
    <property type="entry name" value="E3 ubiquitin-protein ligase SopA"/>
    <property type="match status" value="1"/>
</dbReference>
<dbReference type="STRING" id="1396826.PHA8399_00365"/>
<name>A0A0P1HUI6_9RHOB</name>
<proteinExistence type="predicted"/>
<sequence>MAESLLSFSEVLLFGRLVEDIKIVPKFAGAIVGTVNNVQNLSGTSVNGETLAPGDKILVMAQNNKGQNGLYQVGDGDNNPWENQQQFPKGTIVEIAHGPRQGLWRQVGNYDAGQQEFTRAGKRQQRSRGRNNLLADQLSDDARLARIYGFAYEGTYFELPEPVIFLVHGDGESATNTNKPADQAARAPLDPSLTGVASAEYQIANDIRVWDYDKADYSIRMDVMTGMLEQVLLDVYFGGGGPDISGAKVSGAKVSGAKVSGAKVSGAKVSGAKVSGAKARGSGD</sequence>
<organism evidence="1 2">
    <name type="scientific">Leisingera aquaemixtae</name>
    <dbReference type="NCBI Taxonomy" id="1396826"/>
    <lineage>
        <taxon>Bacteria</taxon>
        <taxon>Pseudomonadati</taxon>
        <taxon>Pseudomonadota</taxon>
        <taxon>Alphaproteobacteria</taxon>
        <taxon>Rhodobacterales</taxon>
        <taxon>Roseobacteraceae</taxon>
        <taxon>Leisingera</taxon>
    </lineage>
</organism>
<gene>
    <name evidence="1" type="ORF">PHA8399_00365</name>
</gene>
<dbReference type="Proteomes" id="UP000051326">
    <property type="component" value="Unassembled WGS sequence"/>
</dbReference>
<accession>A0A0P1HUI6</accession>
<dbReference type="AlphaFoldDB" id="A0A0P1HUI6"/>
<dbReference type="EMBL" id="CYSR01000003">
    <property type="protein sequence ID" value="CUH98251.1"/>
    <property type="molecule type" value="Genomic_DNA"/>
</dbReference>
<protein>
    <submittedName>
        <fullName evidence="1">Uncharacterized protein</fullName>
    </submittedName>
</protein>